<proteinExistence type="predicted"/>
<dbReference type="InterPro" id="IPR052897">
    <property type="entry name" value="Sec-Metab_Biosynth_Hydrolase"/>
</dbReference>
<organism evidence="1 2">
    <name type="scientific">Moelleriella libera RCEF 2490</name>
    <dbReference type="NCBI Taxonomy" id="1081109"/>
    <lineage>
        <taxon>Eukaryota</taxon>
        <taxon>Fungi</taxon>
        <taxon>Dikarya</taxon>
        <taxon>Ascomycota</taxon>
        <taxon>Pezizomycotina</taxon>
        <taxon>Sordariomycetes</taxon>
        <taxon>Hypocreomycetidae</taxon>
        <taxon>Hypocreales</taxon>
        <taxon>Clavicipitaceae</taxon>
        <taxon>Moelleriella</taxon>
    </lineage>
</organism>
<dbReference type="InterPro" id="IPR029058">
    <property type="entry name" value="AB_hydrolase_fold"/>
</dbReference>
<keyword evidence="2" id="KW-1185">Reference proteome</keyword>
<accession>A0A166UAV4</accession>
<sequence>MRSSQAVRSTIKNAAKILYYDLLDEEPQKWEAKTIDQSYAVQQTSMTNEAFRFVASTYIVCENDHGFPPVYQETFGELAVSRIRRTSSGHSPMLSHTATLAAMMDETVRPAVQTRGIS</sequence>
<comment type="caution">
    <text evidence="1">The sequence shown here is derived from an EMBL/GenBank/DDBJ whole genome shotgun (WGS) entry which is preliminary data.</text>
</comment>
<dbReference type="OrthoDB" id="408373at2759"/>
<dbReference type="AlphaFoldDB" id="A0A166UAV4"/>
<name>A0A166UAV4_9HYPO</name>
<dbReference type="PANTHER" id="PTHR37017">
    <property type="entry name" value="AB HYDROLASE-1 DOMAIN-CONTAINING PROTEIN-RELATED"/>
    <property type="match status" value="1"/>
</dbReference>
<evidence type="ECO:0008006" key="3">
    <source>
        <dbReference type="Google" id="ProtNLM"/>
    </source>
</evidence>
<evidence type="ECO:0000313" key="2">
    <source>
        <dbReference type="Proteomes" id="UP000078544"/>
    </source>
</evidence>
<dbReference type="Proteomes" id="UP000078544">
    <property type="component" value="Unassembled WGS sequence"/>
</dbReference>
<dbReference type="STRING" id="1081109.A0A166UAV4"/>
<dbReference type="EMBL" id="AZGY01000002">
    <property type="protein sequence ID" value="OAA32281.1"/>
    <property type="molecule type" value="Genomic_DNA"/>
</dbReference>
<reference evidence="1 2" key="1">
    <citation type="journal article" date="2016" name="Genome Biol. Evol.">
        <title>Divergent and convergent evolution of fungal pathogenicity.</title>
        <authorList>
            <person name="Shang Y."/>
            <person name="Xiao G."/>
            <person name="Zheng P."/>
            <person name="Cen K."/>
            <person name="Zhan S."/>
            <person name="Wang C."/>
        </authorList>
    </citation>
    <scope>NUCLEOTIDE SEQUENCE [LARGE SCALE GENOMIC DNA]</scope>
    <source>
        <strain evidence="1 2">RCEF 2490</strain>
    </source>
</reference>
<dbReference type="Gene3D" id="3.40.50.1820">
    <property type="entry name" value="alpha/beta hydrolase"/>
    <property type="match status" value="1"/>
</dbReference>
<evidence type="ECO:0000313" key="1">
    <source>
        <dbReference type="EMBL" id="OAA32281.1"/>
    </source>
</evidence>
<gene>
    <name evidence="1" type="ORF">AAL_01613</name>
</gene>
<dbReference type="PANTHER" id="PTHR37017:SF11">
    <property type="entry name" value="ESTERASE_LIPASE_THIOESTERASE DOMAIN-CONTAINING PROTEIN"/>
    <property type="match status" value="1"/>
</dbReference>
<protein>
    <recommendedName>
        <fullName evidence="3">AB hydrolase-1 domain-containing protein</fullName>
    </recommendedName>
</protein>